<proteinExistence type="predicted"/>
<sequence length="107" mass="11742">MTTSEDHEFSDPPPDAEALKLIAALRPEQVQAIDAAVMRAAGRNWRKVAFVVGTAMGTFPELAPGIPDVFYTQRVISLVSQGRLESQGDLSRMRYSEVRIPRQAGEA</sequence>
<dbReference type="AlphaFoldDB" id="A0A514BQK9"/>
<name>A0A514BQK9_9GAMM</name>
<evidence type="ECO:0000313" key="3">
    <source>
        <dbReference type="Proteomes" id="UP000317199"/>
    </source>
</evidence>
<dbReference type="KEGG" id="lyj:FKV23_05985"/>
<dbReference type="EMBL" id="CP041242">
    <property type="protein sequence ID" value="QDH69694.1"/>
    <property type="molecule type" value="Genomic_DNA"/>
</dbReference>
<dbReference type="Pfam" id="PF12395">
    <property type="entry name" value="DUF3658"/>
    <property type="match status" value="1"/>
</dbReference>
<accession>A0A514BQK9</accession>
<dbReference type="OrthoDB" id="7032026at2"/>
<dbReference type="Proteomes" id="UP000317199">
    <property type="component" value="Chromosome"/>
</dbReference>
<reference evidence="2 3" key="1">
    <citation type="submission" date="2019-06" db="EMBL/GenBank/DDBJ databases">
        <title>Lysobacter alkalisoli sp. nov. isolated from saline-alkali soil.</title>
        <authorList>
            <person name="Sun J.-Q."/>
            <person name="Xu L."/>
        </authorList>
    </citation>
    <scope>NUCLEOTIDE SEQUENCE [LARGE SCALE GENOMIC DNA]</scope>
    <source>
        <strain evidence="2 3">SJ-36</strain>
    </source>
</reference>
<feature type="domain" description="DUF3658" evidence="1">
    <location>
        <begin position="28"/>
        <end position="96"/>
    </location>
</feature>
<dbReference type="RefSeq" id="WP_141623035.1">
    <property type="nucleotide sequence ID" value="NZ_CP041242.1"/>
</dbReference>
<dbReference type="InterPro" id="IPR022123">
    <property type="entry name" value="DUF3658"/>
</dbReference>
<evidence type="ECO:0000259" key="1">
    <source>
        <dbReference type="Pfam" id="PF12395"/>
    </source>
</evidence>
<evidence type="ECO:0000313" key="2">
    <source>
        <dbReference type="EMBL" id="QDH69694.1"/>
    </source>
</evidence>
<organism evidence="2 3">
    <name type="scientific">Marilutibacter alkalisoli</name>
    <dbReference type="NCBI Taxonomy" id="2591633"/>
    <lineage>
        <taxon>Bacteria</taxon>
        <taxon>Pseudomonadati</taxon>
        <taxon>Pseudomonadota</taxon>
        <taxon>Gammaproteobacteria</taxon>
        <taxon>Lysobacterales</taxon>
        <taxon>Lysobacteraceae</taxon>
        <taxon>Marilutibacter</taxon>
    </lineage>
</organism>
<keyword evidence="3" id="KW-1185">Reference proteome</keyword>
<protein>
    <recommendedName>
        <fullName evidence="1">DUF3658 domain-containing protein</fullName>
    </recommendedName>
</protein>
<gene>
    <name evidence="2" type="ORF">FKV23_05985</name>
</gene>